<sequence length="222" mass="25004">MLVLLSGCSKGTAHVTVNKNGSVDIAVNMKVNSRAEALISGKMEDALVNKLKDQGIELEKSQDGKSTVYEFVKSYASFEDMKALSGDLDIVDLKLDTKDNWFYTKYDVEAKPKLNSYIDTIMDNMGSLSLSKPIIRAFLQNMAFDFKLTLPVDLYGDNNANVEDGRTLTWNVTLADTEPIQMQVYVPNVWNIVIVLIILVVVIATAIILFVRKRKQRNRKRF</sequence>
<evidence type="ECO:0000313" key="2">
    <source>
        <dbReference type="EMBL" id="OMD33497.1"/>
    </source>
</evidence>
<evidence type="ECO:0000256" key="1">
    <source>
        <dbReference type="SAM" id="Phobius"/>
    </source>
</evidence>
<reference evidence="2 3" key="1">
    <citation type="submission" date="2016-10" db="EMBL/GenBank/DDBJ databases">
        <title>Paenibacillus species isolates.</title>
        <authorList>
            <person name="Beno S.M."/>
        </authorList>
    </citation>
    <scope>NUCLEOTIDE SEQUENCE [LARGE SCALE GENOMIC DNA]</scope>
    <source>
        <strain evidence="2 3">FSL H7-0604</strain>
    </source>
</reference>
<dbReference type="EMBL" id="MKQP01000011">
    <property type="protein sequence ID" value="OMD33497.1"/>
    <property type="molecule type" value="Genomic_DNA"/>
</dbReference>
<feature type="transmembrane region" description="Helical" evidence="1">
    <location>
        <begin position="189"/>
        <end position="211"/>
    </location>
</feature>
<comment type="caution">
    <text evidence="2">The sequence shown here is derived from an EMBL/GenBank/DDBJ whole genome shotgun (WGS) entry which is preliminary data.</text>
</comment>
<evidence type="ECO:0000313" key="3">
    <source>
        <dbReference type="Proteomes" id="UP000187465"/>
    </source>
</evidence>
<keyword evidence="1" id="KW-0812">Transmembrane</keyword>
<proteinExistence type="predicted"/>
<keyword evidence="1" id="KW-0472">Membrane</keyword>
<evidence type="ECO:0008006" key="4">
    <source>
        <dbReference type="Google" id="ProtNLM"/>
    </source>
</evidence>
<gene>
    <name evidence="2" type="ORF">BJP51_11955</name>
</gene>
<name>A0A1R0XEM3_9BACL</name>
<protein>
    <recommendedName>
        <fullName evidence="4">DUF3153 domain-containing protein</fullName>
    </recommendedName>
</protein>
<dbReference type="AlphaFoldDB" id="A0A1R0XEM3"/>
<keyword evidence="1" id="KW-1133">Transmembrane helix</keyword>
<organism evidence="2 3">
    <name type="scientific">Paenibacillus odorifer</name>
    <dbReference type="NCBI Taxonomy" id="189426"/>
    <lineage>
        <taxon>Bacteria</taxon>
        <taxon>Bacillati</taxon>
        <taxon>Bacillota</taxon>
        <taxon>Bacilli</taxon>
        <taxon>Bacillales</taxon>
        <taxon>Paenibacillaceae</taxon>
        <taxon>Paenibacillus</taxon>
    </lineage>
</organism>
<dbReference type="Proteomes" id="UP000187465">
    <property type="component" value="Unassembled WGS sequence"/>
</dbReference>
<accession>A0A1R0XEM3</accession>